<dbReference type="AlphaFoldDB" id="A0A343TI72"/>
<protein>
    <submittedName>
        <fullName evidence="6">Lignostilbene-alpha,beta-dioxygenase</fullName>
    </submittedName>
</protein>
<gene>
    <name evidence="6" type="ORF">AArcSl_1160</name>
</gene>
<dbReference type="GeneID" id="37877506"/>
<evidence type="ECO:0000256" key="1">
    <source>
        <dbReference type="ARBA" id="ARBA00001954"/>
    </source>
</evidence>
<dbReference type="RefSeq" id="WP_119816325.1">
    <property type="nucleotide sequence ID" value="NZ_CP025066.1"/>
</dbReference>
<evidence type="ECO:0000256" key="4">
    <source>
        <dbReference type="ARBA" id="ARBA00023002"/>
    </source>
</evidence>
<dbReference type="Proteomes" id="UP000263012">
    <property type="component" value="Chromosome"/>
</dbReference>
<keyword evidence="5" id="KW-0408">Iron</keyword>
<evidence type="ECO:0000313" key="7">
    <source>
        <dbReference type="Proteomes" id="UP000263012"/>
    </source>
</evidence>
<evidence type="ECO:0000256" key="5">
    <source>
        <dbReference type="ARBA" id="ARBA00023004"/>
    </source>
</evidence>
<dbReference type="KEGG" id="hdf:AArcSl_1160"/>
<name>A0A343TI72_9EURY</name>
<dbReference type="PANTHER" id="PTHR10543:SF24">
    <property type="entry name" value="CAROTENOID ISOMEROOXYGENASE"/>
    <property type="match status" value="1"/>
</dbReference>
<dbReference type="GO" id="GO:0016121">
    <property type="term" value="P:carotene catabolic process"/>
    <property type="evidence" value="ECO:0007669"/>
    <property type="project" value="TreeGrafter"/>
</dbReference>
<evidence type="ECO:0000313" key="6">
    <source>
        <dbReference type="EMBL" id="AUX08794.1"/>
    </source>
</evidence>
<dbReference type="GO" id="GO:0010436">
    <property type="term" value="F:carotenoid dioxygenase activity"/>
    <property type="evidence" value="ECO:0007669"/>
    <property type="project" value="TreeGrafter"/>
</dbReference>
<dbReference type="Pfam" id="PF03055">
    <property type="entry name" value="RPE65"/>
    <property type="match status" value="1"/>
</dbReference>
<evidence type="ECO:0000256" key="2">
    <source>
        <dbReference type="ARBA" id="ARBA00006787"/>
    </source>
</evidence>
<dbReference type="OrthoDB" id="199596at2157"/>
<sequence>MESKHAVGLYDLDREFGETALGVEGELPDWLAGTLLCNGPGRFTIADGRSVNHWFDGLALVRRFRLDGGSNYVSFAARFLRSEEYESVDAEGRLARDQFGTDPYADVFERLGRVLSPAPTDNASIGFEVVDGSIRAVTETPRGVVVDPETLDSGPTVDRVVDSEATMLLAHTHRDHRRGEAIAVGTRLGWTSEYLLCRRELGASRFETFGRLERERPAYLHSFGLTDGHVVVLESPFRIEPLDLLDEGPISAAFEWTDHDARLLVFGRESGEHVATATIDPCFTFHHVNAFERSADDGGHGENPGTDLVVDLIAYDDAEIVRSLSLSTLRDPDATLPGGQLRRHELQVPATQNGVAELEATTETLYDDPVEFPTVNYGRVNGRPYRYVYTVGNGESPVRTLPDRLCKIDLDGNTTGVWRESDCFPGEPLFVPRTLENGEADEVTGDSADEDDGAVLSIVLDTDHPAPVDESGARSFLLVLDAGSFAELARAPLPCVLPFGFHGQFFGQQFFENGGEFVRSMA</sequence>
<accession>A0A343TI72</accession>
<organism evidence="6 7">
    <name type="scientific">Halalkaliarchaeum desulfuricum</name>
    <dbReference type="NCBI Taxonomy" id="2055893"/>
    <lineage>
        <taxon>Archaea</taxon>
        <taxon>Methanobacteriati</taxon>
        <taxon>Methanobacteriota</taxon>
        <taxon>Stenosarchaea group</taxon>
        <taxon>Halobacteria</taxon>
        <taxon>Halobacteriales</taxon>
        <taxon>Haloferacaceae</taxon>
        <taxon>Halalkaliarchaeum</taxon>
    </lineage>
</organism>
<keyword evidence="4" id="KW-0560">Oxidoreductase</keyword>
<dbReference type="PANTHER" id="PTHR10543">
    <property type="entry name" value="BETA-CAROTENE DIOXYGENASE"/>
    <property type="match status" value="1"/>
</dbReference>
<comment type="cofactor">
    <cofactor evidence="1">
        <name>Fe(2+)</name>
        <dbReference type="ChEBI" id="CHEBI:29033"/>
    </cofactor>
</comment>
<keyword evidence="3" id="KW-0479">Metal-binding</keyword>
<comment type="similarity">
    <text evidence="2">Belongs to the carotenoid oxygenase family.</text>
</comment>
<keyword evidence="6" id="KW-0223">Dioxygenase</keyword>
<dbReference type="InterPro" id="IPR004294">
    <property type="entry name" value="Carotenoid_Oase"/>
</dbReference>
<dbReference type="EMBL" id="CP025066">
    <property type="protein sequence ID" value="AUX08794.1"/>
    <property type="molecule type" value="Genomic_DNA"/>
</dbReference>
<reference evidence="7" key="1">
    <citation type="submission" date="2017-11" db="EMBL/GenBank/DDBJ databases">
        <title>Phenotypic and genomic properties of facultatively anaerobic sulfur-reducing natronoarchaea from hypersaline soda lakes.</title>
        <authorList>
            <person name="Sorokin D.Y."/>
            <person name="Kublanov I.V."/>
            <person name="Roman P."/>
            <person name="Sinninghe Damste J.S."/>
            <person name="Golyshin P.N."/>
            <person name="Rojo D."/>
            <person name="Ciordia S."/>
            <person name="Mena M.D.C."/>
            <person name="Ferrer M."/>
            <person name="Messina E."/>
            <person name="Smedile F."/>
            <person name="La Spada G."/>
            <person name="La Cono V."/>
            <person name="Yakimov M.M."/>
        </authorList>
    </citation>
    <scope>NUCLEOTIDE SEQUENCE [LARGE SCALE GENOMIC DNA]</scope>
    <source>
        <strain evidence="7">AArc-Sl</strain>
    </source>
</reference>
<keyword evidence="7" id="KW-1185">Reference proteome</keyword>
<dbReference type="GO" id="GO:0046872">
    <property type="term" value="F:metal ion binding"/>
    <property type="evidence" value="ECO:0007669"/>
    <property type="project" value="UniProtKB-KW"/>
</dbReference>
<proteinExistence type="inferred from homology"/>
<evidence type="ECO:0000256" key="3">
    <source>
        <dbReference type="ARBA" id="ARBA00022723"/>
    </source>
</evidence>